<gene>
    <name evidence="8" type="primary">sctT</name>
    <name evidence="8" type="ORF">JMJ56_18570</name>
</gene>
<evidence type="ECO:0000256" key="4">
    <source>
        <dbReference type="ARBA" id="ARBA00022692"/>
    </source>
</evidence>
<proteinExistence type="inferred from homology"/>
<comment type="caution">
    <text evidence="8">The sequence shown here is derived from an EMBL/GenBank/DDBJ whole genome shotgun (WGS) entry which is preliminary data.</text>
</comment>
<dbReference type="Pfam" id="PF01311">
    <property type="entry name" value="Bac_export_1"/>
    <property type="match status" value="1"/>
</dbReference>
<feature type="transmembrane region" description="Helical" evidence="7">
    <location>
        <begin position="190"/>
        <end position="212"/>
    </location>
</feature>
<organism evidence="8 9">
    <name type="scientific">Belnapia arida</name>
    <dbReference type="NCBI Taxonomy" id="2804533"/>
    <lineage>
        <taxon>Bacteria</taxon>
        <taxon>Pseudomonadati</taxon>
        <taxon>Pseudomonadota</taxon>
        <taxon>Alphaproteobacteria</taxon>
        <taxon>Acetobacterales</taxon>
        <taxon>Roseomonadaceae</taxon>
        <taxon>Belnapia</taxon>
    </lineage>
</organism>
<comment type="similarity">
    <text evidence="2 7">Belongs to the FliR/MopE/SpaR family.</text>
</comment>
<feature type="transmembrane region" description="Helical" evidence="7">
    <location>
        <begin position="14"/>
        <end position="38"/>
    </location>
</feature>
<feature type="transmembrane region" description="Helical" evidence="7">
    <location>
        <begin position="142"/>
        <end position="160"/>
    </location>
</feature>
<keyword evidence="9" id="KW-1185">Reference proteome</keyword>
<keyword evidence="6 7" id="KW-0472">Membrane</keyword>
<dbReference type="InterPro" id="IPR002010">
    <property type="entry name" value="T3SS_IM_R"/>
</dbReference>
<evidence type="ECO:0000313" key="9">
    <source>
        <dbReference type="Proteomes" id="UP000660885"/>
    </source>
</evidence>
<feature type="transmembrane region" description="Helical" evidence="7">
    <location>
        <begin position="88"/>
        <end position="111"/>
    </location>
</feature>
<keyword evidence="5 7" id="KW-1133">Transmembrane helix</keyword>
<dbReference type="InterPro" id="IPR006304">
    <property type="entry name" value="T3SS_SpaR/YscT"/>
</dbReference>
<dbReference type="PANTHER" id="PTHR30065">
    <property type="entry name" value="FLAGELLAR BIOSYNTHETIC PROTEIN FLIR"/>
    <property type="match status" value="1"/>
</dbReference>
<reference evidence="8 9" key="1">
    <citation type="submission" date="2021-01" db="EMBL/GenBank/DDBJ databases">
        <title>Belnapia mucosa sp. nov. and Belnapia arida sp. nov., isolated from the Tabernas Desert (Almeria, Spain).</title>
        <authorList>
            <person name="Molina-Menor E."/>
            <person name="Vidal-Verdu A."/>
            <person name="Calonge A."/>
            <person name="Satari L."/>
            <person name="Pereto J."/>
            <person name="Porcar M."/>
        </authorList>
    </citation>
    <scope>NUCLEOTIDE SEQUENCE [LARGE SCALE GENOMIC DNA]</scope>
    <source>
        <strain evidence="8 9">T18</strain>
    </source>
</reference>
<keyword evidence="4 7" id="KW-0812">Transmembrane</keyword>
<sequence>MASLPGIEDAIARLGPLLVVLFLGVARTTTMLMVTPFLGRGVLTGVARNGVVLGLTLPVLPRLEAALPPGLDTGDVWLIAALAVKESVIGLLLGLPLAVLSWGIETAGVLIDNQRGSTSASSLDPATGNQASPTGIMLAQLYTVWLFVSGGFLALLDLLYRSHLVWPAWQFLPALGAEFPRHMLGMLDSVMMLALLMAGPAIAVMFLSEAGLALVSRFAPQLQVFFLAMPVKSAVGLLALALSLGILMEEATRRLGDSEAVLGVVGGWLR</sequence>
<evidence type="ECO:0000256" key="1">
    <source>
        <dbReference type="ARBA" id="ARBA00004651"/>
    </source>
</evidence>
<dbReference type="EMBL" id="JAETWB010000010">
    <property type="protein sequence ID" value="MBL6080029.1"/>
    <property type="molecule type" value="Genomic_DNA"/>
</dbReference>
<dbReference type="PANTHER" id="PTHR30065:SF1">
    <property type="entry name" value="SURFACE PRESENTATION OF ANTIGENS PROTEIN SPAR"/>
    <property type="match status" value="1"/>
</dbReference>
<accession>A0ABS1U5R3</accession>
<evidence type="ECO:0000313" key="8">
    <source>
        <dbReference type="EMBL" id="MBL6080029.1"/>
    </source>
</evidence>
<evidence type="ECO:0000256" key="5">
    <source>
        <dbReference type="ARBA" id="ARBA00022989"/>
    </source>
</evidence>
<dbReference type="Proteomes" id="UP000660885">
    <property type="component" value="Unassembled WGS sequence"/>
</dbReference>
<feature type="transmembrane region" description="Helical" evidence="7">
    <location>
        <begin position="224"/>
        <end position="247"/>
    </location>
</feature>
<comment type="subcellular location">
    <subcellularLocation>
        <location evidence="1 7">Cell membrane</location>
        <topology evidence="1 7">Multi-pass membrane protein</topology>
    </subcellularLocation>
</comment>
<evidence type="ECO:0000256" key="2">
    <source>
        <dbReference type="ARBA" id="ARBA00009772"/>
    </source>
</evidence>
<dbReference type="PRINTS" id="PR00953">
    <property type="entry name" value="TYPE3IMRPROT"/>
</dbReference>
<dbReference type="NCBIfam" id="TIGR01401">
    <property type="entry name" value="fliR_like_III"/>
    <property type="match status" value="1"/>
</dbReference>
<evidence type="ECO:0000256" key="7">
    <source>
        <dbReference type="RuleBase" id="RU362072"/>
    </source>
</evidence>
<evidence type="ECO:0000256" key="6">
    <source>
        <dbReference type="ARBA" id="ARBA00023136"/>
    </source>
</evidence>
<evidence type="ECO:0000256" key="3">
    <source>
        <dbReference type="ARBA" id="ARBA00022475"/>
    </source>
</evidence>
<name>A0ABS1U5R3_9PROT</name>
<dbReference type="RefSeq" id="WP_202833269.1">
    <property type="nucleotide sequence ID" value="NZ_JAETWB010000010.1"/>
</dbReference>
<protein>
    <submittedName>
        <fullName evidence="8">Type III secretion system export apparatus subunit SctT</fullName>
    </submittedName>
</protein>
<keyword evidence="3 7" id="KW-1003">Cell membrane</keyword>